<dbReference type="Proteomes" id="UP000887565">
    <property type="component" value="Unplaced"/>
</dbReference>
<reference evidence="3" key="1">
    <citation type="submission" date="2022-11" db="UniProtKB">
        <authorList>
            <consortium name="WormBaseParasite"/>
        </authorList>
    </citation>
    <scope>IDENTIFICATION</scope>
</reference>
<dbReference type="WBParaSite" id="nRc.2.0.1.t29955-RA">
    <property type="protein sequence ID" value="nRc.2.0.1.t29955-RA"/>
    <property type="gene ID" value="nRc.2.0.1.g29955"/>
</dbReference>
<sequence>MTEIDSEHDVSKCSTDKSKSTPVIPSCNILDWTTFVTSDRNLHSRILTMANVVEYSKTGIIVKMVKIRMLKLNVNAGTLTLRLQNQSGVSAKWSNGNAITNIRSWTKMFTQVTVATKLLSCLGQVAYAYA</sequence>
<evidence type="ECO:0000313" key="3">
    <source>
        <dbReference type="WBParaSite" id="nRc.2.0.1.t29955-RA"/>
    </source>
</evidence>
<accession>A0A915JUC4</accession>
<evidence type="ECO:0000256" key="1">
    <source>
        <dbReference type="SAM" id="MobiDB-lite"/>
    </source>
</evidence>
<proteinExistence type="predicted"/>
<name>A0A915JUC4_ROMCU</name>
<evidence type="ECO:0000313" key="2">
    <source>
        <dbReference type="Proteomes" id="UP000887565"/>
    </source>
</evidence>
<protein>
    <submittedName>
        <fullName evidence="3">Uncharacterized protein</fullName>
    </submittedName>
</protein>
<feature type="compositionally biased region" description="Basic and acidic residues" evidence="1">
    <location>
        <begin position="1"/>
        <end position="19"/>
    </location>
</feature>
<organism evidence="2 3">
    <name type="scientific">Romanomermis culicivorax</name>
    <name type="common">Nematode worm</name>
    <dbReference type="NCBI Taxonomy" id="13658"/>
    <lineage>
        <taxon>Eukaryota</taxon>
        <taxon>Metazoa</taxon>
        <taxon>Ecdysozoa</taxon>
        <taxon>Nematoda</taxon>
        <taxon>Enoplea</taxon>
        <taxon>Dorylaimia</taxon>
        <taxon>Mermithida</taxon>
        <taxon>Mermithoidea</taxon>
        <taxon>Mermithidae</taxon>
        <taxon>Romanomermis</taxon>
    </lineage>
</organism>
<keyword evidence="2" id="KW-1185">Reference proteome</keyword>
<feature type="region of interest" description="Disordered" evidence="1">
    <location>
        <begin position="1"/>
        <end position="21"/>
    </location>
</feature>
<dbReference type="AlphaFoldDB" id="A0A915JUC4"/>